<feature type="transmembrane region" description="Helical" evidence="1">
    <location>
        <begin position="244"/>
        <end position="264"/>
    </location>
</feature>
<evidence type="ECO:0008006" key="3">
    <source>
        <dbReference type="Google" id="ProtNLM"/>
    </source>
</evidence>
<organism evidence="2">
    <name type="scientific">hydrothermal vent metagenome</name>
    <dbReference type="NCBI Taxonomy" id="652676"/>
    <lineage>
        <taxon>unclassified sequences</taxon>
        <taxon>metagenomes</taxon>
        <taxon>ecological metagenomes</taxon>
    </lineage>
</organism>
<name>A0A3B0WFW5_9ZZZZ</name>
<dbReference type="AlphaFoldDB" id="A0A3B0WFW5"/>
<dbReference type="EMBL" id="UOFD01000028">
    <property type="protein sequence ID" value="VAW51340.1"/>
    <property type="molecule type" value="Genomic_DNA"/>
</dbReference>
<sequence>MKNKILTMVLTLCALTGFSGQLSAAIYEVSYSGWFTLYDSAGNPIRNPDEPVDSPMLGWRTAVTGTATWDDVALVGTDSLDPFRILGGTLNVGTVNAVAIGDGFGGSGNMVMGNTLASWDGPFAIEGIPINNVGDLSGLFNAIEQGVSVGDTITGGALPASNDTLFGDAESGFFTLPLGPSAFASTFFNVTPLADTTLPGDFPSGGLPIVDDGIPGSPILATFFAGRSGAFDLVELEVISITTVPVPAAIWLFASGFVGLLGFARRRRFK</sequence>
<keyword evidence="1" id="KW-1133">Transmembrane helix</keyword>
<keyword evidence="1" id="KW-0812">Transmembrane</keyword>
<evidence type="ECO:0000313" key="2">
    <source>
        <dbReference type="EMBL" id="VAW51340.1"/>
    </source>
</evidence>
<keyword evidence="1" id="KW-0472">Membrane</keyword>
<protein>
    <recommendedName>
        <fullName evidence="3">PEP-CTERM protein-sorting domain-containing protein</fullName>
    </recommendedName>
</protein>
<accession>A0A3B0WFW5</accession>
<gene>
    <name evidence="2" type="ORF">MNBD_GAMMA06-936</name>
</gene>
<reference evidence="2" key="1">
    <citation type="submission" date="2018-06" db="EMBL/GenBank/DDBJ databases">
        <authorList>
            <person name="Zhirakovskaya E."/>
        </authorList>
    </citation>
    <scope>NUCLEOTIDE SEQUENCE</scope>
</reference>
<evidence type="ECO:0000256" key="1">
    <source>
        <dbReference type="SAM" id="Phobius"/>
    </source>
</evidence>
<proteinExistence type="predicted"/>